<gene>
    <name evidence="1" type="ORF">E2562_008707</name>
</gene>
<dbReference type="Proteomes" id="UP000479710">
    <property type="component" value="Unassembled WGS sequence"/>
</dbReference>
<keyword evidence="2" id="KW-1185">Reference proteome</keyword>
<dbReference type="AlphaFoldDB" id="A0A6G1F5I1"/>
<dbReference type="EMBL" id="SPHZ02000001">
    <property type="protein sequence ID" value="KAF0932176.1"/>
    <property type="molecule type" value="Genomic_DNA"/>
</dbReference>
<accession>A0A6G1F5I1</accession>
<evidence type="ECO:0000313" key="1">
    <source>
        <dbReference type="EMBL" id="KAF0932176.1"/>
    </source>
</evidence>
<protein>
    <submittedName>
        <fullName evidence="1">Uncharacterized protein</fullName>
    </submittedName>
</protein>
<reference evidence="1 2" key="1">
    <citation type="submission" date="2019-11" db="EMBL/GenBank/DDBJ databases">
        <title>Whole genome sequence of Oryza granulata.</title>
        <authorList>
            <person name="Li W."/>
        </authorList>
    </citation>
    <scope>NUCLEOTIDE SEQUENCE [LARGE SCALE GENOMIC DNA]</scope>
    <source>
        <strain evidence="2">cv. Menghai</strain>
        <tissue evidence="1">Leaf</tissue>
    </source>
</reference>
<proteinExistence type="predicted"/>
<sequence length="133" mass="13979">MGMSATGAGAGGSMDAIASTREANLTPPEGWAHLSCRVWVAPATPPGGGDVLLMQFGRGAHIGQGWRVNDGDVHSFGFLVHACMYCGSGDGTYHLIISSLLSSRMQQQFFCLNQKDCTALPTGSSQYKIAITI</sequence>
<name>A0A6G1F5I1_9ORYZ</name>
<organism evidence="1 2">
    <name type="scientific">Oryza meyeriana var. granulata</name>
    <dbReference type="NCBI Taxonomy" id="110450"/>
    <lineage>
        <taxon>Eukaryota</taxon>
        <taxon>Viridiplantae</taxon>
        <taxon>Streptophyta</taxon>
        <taxon>Embryophyta</taxon>
        <taxon>Tracheophyta</taxon>
        <taxon>Spermatophyta</taxon>
        <taxon>Magnoliopsida</taxon>
        <taxon>Liliopsida</taxon>
        <taxon>Poales</taxon>
        <taxon>Poaceae</taxon>
        <taxon>BOP clade</taxon>
        <taxon>Oryzoideae</taxon>
        <taxon>Oryzeae</taxon>
        <taxon>Oryzinae</taxon>
        <taxon>Oryza</taxon>
        <taxon>Oryza meyeriana</taxon>
    </lineage>
</organism>
<evidence type="ECO:0000313" key="2">
    <source>
        <dbReference type="Proteomes" id="UP000479710"/>
    </source>
</evidence>
<comment type="caution">
    <text evidence="1">The sequence shown here is derived from an EMBL/GenBank/DDBJ whole genome shotgun (WGS) entry which is preliminary data.</text>
</comment>